<reference evidence="2 3" key="1">
    <citation type="submission" date="2021-10" db="EMBL/GenBank/DDBJ databases">
        <title>Lutispora strain m25 sp. nov., a thermophilic, non-spore-forming bacterium isolated from a lab-scale methanogenic bioreactor digesting anaerobic sludge.</title>
        <authorList>
            <person name="El Houari A."/>
            <person name="Mcdonald J."/>
        </authorList>
    </citation>
    <scope>NUCLEOTIDE SEQUENCE [LARGE SCALE GENOMIC DNA]</scope>
    <source>
        <strain evidence="3">m25</strain>
    </source>
</reference>
<organism evidence="2 3">
    <name type="scientific">Lutispora saccharofermentans</name>
    <dbReference type="NCBI Taxonomy" id="3024236"/>
    <lineage>
        <taxon>Bacteria</taxon>
        <taxon>Bacillati</taxon>
        <taxon>Bacillota</taxon>
        <taxon>Clostridia</taxon>
        <taxon>Lutisporales</taxon>
        <taxon>Lutisporaceae</taxon>
        <taxon>Lutispora</taxon>
    </lineage>
</organism>
<evidence type="ECO:0000313" key="2">
    <source>
        <dbReference type="EMBL" id="MCQ1529580.1"/>
    </source>
</evidence>
<proteinExistence type="predicted"/>
<evidence type="ECO:0000313" key="3">
    <source>
        <dbReference type="Proteomes" id="UP001651880"/>
    </source>
</evidence>
<dbReference type="Proteomes" id="UP001651880">
    <property type="component" value="Unassembled WGS sequence"/>
</dbReference>
<feature type="domain" description="DUF1540" evidence="1">
    <location>
        <begin position="15"/>
        <end position="54"/>
    </location>
</feature>
<keyword evidence="3" id="KW-1185">Reference proteome</keyword>
<name>A0ABT1NEC2_9FIRM</name>
<dbReference type="Pfam" id="PF07561">
    <property type="entry name" value="DUF1540"/>
    <property type="match status" value="1"/>
</dbReference>
<dbReference type="InterPro" id="IPR011437">
    <property type="entry name" value="DUF1540"/>
</dbReference>
<accession>A0ABT1NEC2</accession>
<sequence>MQGRVGHTDSHLPGVKCVVDTCHYHASDDHCTASSIEIQPRNAKNTEETDCATFAPK</sequence>
<gene>
    <name evidence="2" type="ORF">LJD61_08440</name>
</gene>
<dbReference type="EMBL" id="JAJEKE010000006">
    <property type="protein sequence ID" value="MCQ1529580.1"/>
    <property type="molecule type" value="Genomic_DNA"/>
</dbReference>
<evidence type="ECO:0000259" key="1">
    <source>
        <dbReference type="Pfam" id="PF07561"/>
    </source>
</evidence>
<dbReference type="RefSeq" id="WP_255227094.1">
    <property type="nucleotide sequence ID" value="NZ_JAJEKE010000006.1"/>
</dbReference>
<comment type="caution">
    <text evidence="2">The sequence shown here is derived from an EMBL/GenBank/DDBJ whole genome shotgun (WGS) entry which is preliminary data.</text>
</comment>
<protein>
    <submittedName>
        <fullName evidence="2">DUF1540 domain-containing protein</fullName>
    </submittedName>
</protein>